<gene>
    <name evidence="3" type="ORF">A2729_03310</name>
</gene>
<keyword evidence="2" id="KW-0812">Transmembrane</keyword>
<reference evidence="3 4" key="1">
    <citation type="journal article" date="2016" name="Nat. Commun.">
        <title>Thousands of microbial genomes shed light on interconnected biogeochemical processes in an aquifer system.</title>
        <authorList>
            <person name="Anantharaman K."/>
            <person name="Brown C.T."/>
            <person name="Hug L.A."/>
            <person name="Sharon I."/>
            <person name="Castelle C.J."/>
            <person name="Probst A.J."/>
            <person name="Thomas B.C."/>
            <person name="Singh A."/>
            <person name="Wilkins M.J."/>
            <person name="Karaoz U."/>
            <person name="Brodie E.L."/>
            <person name="Williams K.H."/>
            <person name="Hubbard S.S."/>
            <person name="Banfield J.F."/>
        </authorList>
    </citation>
    <scope>NUCLEOTIDE SEQUENCE [LARGE SCALE GENOMIC DNA]</scope>
</reference>
<feature type="region of interest" description="Disordered" evidence="1">
    <location>
        <begin position="1"/>
        <end position="21"/>
    </location>
</feature>
<proteinExistence type="predicted"/>
<evidence type="ECO:0000256" key="2">
    <source>
        <dbReference type="SAM" id="Phobius"/>
    </source>
</evidence>
<keyword evidence="2" id="KW-1133">Transmembrane helix</keyword>
<sequence length="180" mass="21288">MDIQHHQQLTKRERRELRHREQRGIEETSLRHKRFKNFVQWFLGTLILVIVLSFFIWYISMQLAIPESKIISPSGLHWHPELTIYVNGVKQEIPENIGIGITHKPMHTHDDTGTIHLEFQGAVRQHNLTLGQFFKNWGKNFYGFGKTVIMTVNGQENSELESYAMRDGDKIELRYEQKDF</sequence>
<dbReference type="EMBL" id="MHIB01000031">
    <property type="protein sequence ID" value="OGY43691.1"/>
    <property type="molecule type" value="Genomic_DNA"/>
</dbReference>
<feature type="transmembrane region" description="Helical" evidence="2">
    <location>
        <begin position="38"/>
        <end position="59"/>
    </location>
</feature>
<dbReference type="Proteomes" id="UP000178930">
    <property type="component" value="Unassembled WGS sequence"/>
</dbReference>
<dbReference type="STRING" id="1797532.A2729_03310"/>
<keyword evidence="2" id="KW-0472">Membrane</keyword>
<feature type="compositionally biased region" description="Basic and acidic residues" evidence="1">
    <location>
        <begin position="10"/>
        <end position="21"/>
    </location>
</feature>
<protein>
    <submittedName>
        <fullName evidence="3">Uncharacterized protein</fullName>
    </submittedName>
</protein>
<organism evidence="3 4">
    <name type="scientific">Candidatus Buchananbacteria bacterium RIFCSPHIGHO2_01_FULL_39_14</name>
    <dbReference type="NCBI Taxonomy" id="1797532"/>
    <lineage>
        <taxon>Bacteria</taxon>
        <taxon>Candidatus Buchananiibacteriota</taxon>
    </lineage>
</organism>
<dbReference type="AlphaFoldDB" id="A0A1G1XUM8"/>
<comment type="caution">
    <text evidence="3">The sequence shown here is derived from an EMBL/GenBank/DDBJ whole genome shotgun (WGS) entry which is preliminary data.</text>
</comment>
<evidence type="ECO:0000256" key="1">
    <source>
        <dbReference type="SAM" id="MobiDB-lite"/>
    </source>
</evidence>
<evidence type="ECO:0000313" key="3">
    <source>
        <dbReference type="EMBL" id="OGY43691.1"/>
    </source>
</evidence>
<evidence type="ECO:0000313" key="4">
    <source>
        <dbReference type="Proteomes" id="UP000178930"/>
    </source>
</evidence>
<accession>A0A1G1XUM8</accession>
<name>A0A1G1XUM8_9BACT</name>